<dbReference type="EMBL" id="KK103030">
    <property type="protein sequence ID" value="KIY96382.1"/>
    <property type="molecule type" value="Genomic_DNA"/>
</dbReference>
<feature type="transmembrane region" description="Helical" evidence="2">
    <location>
        <begin position="12"/>
        <end position="33"/>
    </location>
</feature>
<feature type="transmembrane region" description="Helical" evidence="2">
    <location>
        <begin position="163"/>
        <end position="185"/>
    </location>
</feature>
<feature type="region of interest" description="Disordered" evidence="1">
    <location>
        <begin position="203"/>
        <end position="245"/>
    </location>
</feature>
<keyword evidence="2" id="KW-0472">Membrane</keyword>
<proteinExistence type="predicted"/>
<dbReference type="PANTHER" id="PTHR37471:SF1">
    <property type="entry name" value="AB HYDROLASE-1 DOMAIN-CONTAINING PROTEIN"/>
    <property type="match status" value="1"/>
</dbReference>
<dbReference type="AlphaFoldDB" id="A0A0D2J9F5"/>
<dbReference type="OrthoDB" id="6431331at2759"/>
<evidence type="ECO:0000313" key="3">
    <source>
        <dbReference type="EMBL" id="KIY96382.1"/>
    </source>
</evidence>
<dbReference type="STRING" id="145388.A0A0D2J9F5"/>
<feature type="compositionally biased region" description="Low complexity" evidence="1">
    <location>
        <begin position="205"/>
        <end position="243"/>
    </location>
</feature>
<organism evidence="3 4">
    <name type="scientific">Monoraphidium neglectum</name>
    <dbReference type="NCBI Taxonomy" id="145388"/>
    <lineage>
        <taxon>Eukaryota</taxon>
        <taxon>Viridiplantae</taxon>
        <taxon>Chlorophyta</taxon>
        <taxon>core chlorophytes</taxon>
        <taxon>Chlorophyceae</taxon>
        <taxon>CS clade</taxon>
        <taxon>Sphaeropleales</taxon>
        <taxon>Selenastraceae</taxon>
        <taxon>Monoraphidium</taxon>
    </lineage>
</organism>
<keyword evidence="2" id="KW-0812">Transmembrane</keyword>
<dbReference type="PANTHER" id="PTHR37471">
    <property type="entry name" value="UNNAMED PRODUCT"/>
    <property type="match status" value="1"/>
</dbReference>
<dbReference type="RefSeq" id="XP_013895402.1">
    <property type="nucleotide sequence ID" value="XM_014039948.1"/>
</dbReference>
<sequence length="293" mass="32144">MTSYPSLTWSWTAWAAALALAWVAVEAAFYILYWRPRRAAWNAQPRGAPHAPARLDAFNLFERFVKAGEAGPGYANLDAYLTLWFQGLPVDQIRRGNMEELMAYGFWYRTPAEMEAAGLGHVPSEMVDALERSWNHKFPSGYTQGARFMSHLWDDLKAHYRPFAFYIFMEAAALATWAAMAAMGFKRRRVGEIVYYTRGLDGRPNAGSNSSSSRSRSSSSGDGSSSDASDCSSASSSACGSDSSRQRPAAAAPVLFLHGVGGLVIYTDLIHALTILGGPVIAVDIRHVGMRLR</sequence>
<keyword evidence="2" id="KW-1133">Transmembrane helix</keyword>
<dbReference type="KEGG" id="mng:MNEG_11581"/>
<dbReference type="GeneID" id="25728858"/>
<accession>A0A0D2J9F5</accession>
<name>A0A0D2J9F5_9CHLO</name>
<feature type="transmembrane region" description="Helical" evidence="2">
    <location>
        <begin position="263"/>
        <end position="283"/>
    </location>
</feature>
<dbReference type="Proteomes" id="UP000054498">
    <property type="component" value="Unassembled WGS sequence"/>
</dbReference>
<evidence type="ECO:0000256" key="1">
    <source>
        <dbReference type="SAM" id="MobiDB-lite"/>
    </source>
</evidence>
<protein>
    <submittedName>
        <fullName evidence="3">Uncharacterized protein</fullName>
    </submittedName>
</protein>
<keyword evidence="4" id="KW-1185">Reference proteome</keyword>
<evidence type="ECO:0000313" key="4">
    <source>
        <dbReference type="Proteomes" id="UP000054498"/>
    </source>
</evidence>
<evidence type="ECO:0000256" key="2">
    <source>
        <dbReference type="SAM" id="Phobius"/>
    </source>
</evidence>
<gene>
    <name evidence="3" type="ORF">MNEG_11581</name>
</gene>
<reference evidence="3 4" key="1">
    <citation type="journal article" date="2013" name="BMC Genomics">
        <title>Reconstruction of the lipid metabolism for the microalga Monoraphidium neglectum from its genome sequence reveals characteristics suitable for biofuel production.</title>
        <authorList>
            <person name="Bogen C."/>
            <person name="Al-Dilaimi A."/>
            <person name="Albersmeier A."/>
            <person name="Wichmann J."/>
            <person name="Grundmann M."/>
            <person name="Rupp O."/>
            <person name="Lauersen K.J."/>
            <person name="Blifernez-Klassen O."/>
            <person name="Kalinowski J."/>
            <person name="Goesmann A."/>
            <person name="Mussgnug J.H."/>
            <person name="Kruse O."/>
        </authorList>
    </citation>
    <scope>NUCLEOTIDE SEQUENCE [LARGE SCALE GENOMIC DNA]</scope>
    <source>
        <strain evidence="3 4">SAG 48.87</strain>
    </source>
</reference>